<comment type="caution">
    <text evidence="3">The sequence shown here is derived from an EMBL/GenBank/DDBJ whole genome shotgun (WGS) entry which is preliminary data.</text>
</comment>
<evidence type="ECO:0000313" key="3">
    <source>
        <dbReference type="EMBL" id="ETI33479.1"/>
    </source>
</evidence>
<reference evidence="3 4" key="1">
    <citation type="submission" date="2013-11" db="EMBL/GenBank/DDBJ databases">
        <title>The Genome Sequence of Phytophthora parasitica P1569.</title>
        <authorList>
            <consortium name="The Broad Institute Genomics Platform"/>
            <person name="Russ C."/>
            <person name="Tyler B."/>
            <person name="Panabieres F."/>
            <person name="Shan W."/>
            <person name="Tripathy S."/>
            <person name="Grunwald N."/>
            <person name="Machado M."/>
            <person name="Johnson C.S."/>
            <person name="Arredondo F."/>
            <person name="Hong C."/>
            <person name="Coffey M."/>
            <person name="Young S.K."/>
            <person name="Zeng Q."/>
            <person name="Gargeya S."/>
            <person name="Fitzgerald M."/>
            <person name="Abouelleil A."/>
            <person name="Alvarado L."/>
            <person name="Chapman S.B."/>
            <person name="Gainer-Dewar J."/>
            <person name="Goldberg J."/>
            <person name="Griggs A."/>
            <person name="Gujja S."/>
            <person name="Hansen M."/>
            <person name="Howarth C."/>
            <person name="Imamovic A."/>
            <person name="Ireland A."/>
            <person name="Larimer J."/>
            <person name="McCowan C."/>
            <person name="Murphy C."/>
            <person name="Pearson M."/>
            <person name="Poon T.W."/>
            <person name="Priest M."/>
            <person name="Roberts A."/>
            <person name="Saif S."/>
            <person name="Shea T."/>
            <person name="Sykes S."/>
            <person name="Wortman J."/>
            <person name="Nusbaum C."/>
            <person name="Birren B."/>
        </authorList>
    </citation>
    <scope>NUCLEOTIDE SEQUENCE [LARGE SCALE GENOMIC DNA]</scope>
    <source>
        <strain evidence="3 4">P1569</strain>
    </source>
</reference>
<feature type="signal peptide" evidence="2">
    <location>
        <begin position="1"/>
        <end position="23"/>
    </location>
</feature>
<proteinExistence type="predicted"/>
<dbReference type="AlphaFoldDB" id="V9E341"/>
<name>V9E341_PHYNI</name>
<feature type="region of interest" description="Disordered" evidence="1">
    <location>
        <begin position="84"/>
        <end position="108"/>
    </location>
</feature>
<accession>V9E341</accession>
<evidence type="ECO:0000313" key="4">
    <source>
        <dbReference type="Proteomes" id="UP000018721"/>
    </source>
</evidence>
<feature type="chain" id="PRO_5004773830" evidence="2">
    <location>
        <begin position="24"/>
        <end position="139"/>
    </location>
</feature>
<sequence length="139" mass="14017">FKRSCSSSCIFFVVAVSLPRIWSRSISRWTTTMKTRHCRSRARQLISKDSSEFASVGLGAAEYIPELGSSGVFSGTPYEVGGSNGVTAGETSAGTFGGSSAGDLGDSPTGAPGGSFAGVCGGTSAGALALSFRCASPLS</sequence>
<evidence type="ECO:0000256" key="2">
    <source>
        <dbReference type="SAM" id="SignalP"/>
    </source>
</evidence>
<keyword evidence="2" id="KW-0732">Signal</keyword>
<dbReference type="HOGENOM" id="CLU_1850472_0_0_1"/>
<evidence type="ECO:0000256" key="1">
    <source>
        <dbReference type="SAM" id="MobiDB-lite"/>
    </source>
</evidence>
<organism evidence="3 4">
    <name type="scientific">Phytophthora nicotianae P1569</name>
    <dbReference type="NCBI Taxonomy" id="1317065"/>
    <lineage>
        <taxon>Eukaryota</taxon>
        <taxon>Sar</taxon>
        <taxon>Stramenopiles</taxon>
        <taxon>Oomycota</taxon>
        <taxon>Peronosporomycetes</taxon>
        <taxon>Peronosporales</taxon>
        <taxon>Peronosporaceae</taxon>
        <taxon>Phytophthora</taxon>
    </lineage>
</organism>
<keyword evidence="4" id="KW-1185">Reference proteome</keyword>
<dbReference type="Proteomes" id="UP000018721">
    <property type="component" value="Unassembled WGS sequence"/>
</dbReference>
<dbReference type="EMBL" id="ANIZ01003439">
    <property type="protein sequence ID" value="ETI33479.1"/>
    <property type="molecule type" value="Genomic_DNA"/>
</dbReference>
<protein>
    <submittedName>
        <fullName evidence="3">Uncharacterized protein</fullName>
    </submittedName>
</protein>
<gene>
    <name evidence="3" type="ORF">F443_19848</name>
</gene>
<feature type="non-terminal residue" evidence="3">
    <location>
        <position position="1"/>
    </location>
</feature>